<dbReference type="RefSeq" id="WP_252741314.1">
    <property type="nucleotide sequence ID" value="NZ_JAMXIB010000006.1"/>
</dbReference>
<evidence type="ECO:0000256" key="2">
    <source>
        <dbReference type="PROSITE-ProRule" id="PRU00169"/>
    </source>
</evidence>
<dbReference type="InterPro" id="IPR011006">
    <property type="entry name" value="CheY-like_superfamily"/>
</dbReference>
<dbReference type="InterPro" id="IPR050595">
    <property type="entry name" value="Bact_response_regulator"/>
</dbReference>
<evidence type="ECO:0000313" key="5">
    <source>
        <dbReference type="Proteomes" id="UP001206312"/>
    </source>
</evidence>
<dbReference type="SMART" id="SM00448">
    <property type="entry name" value="REC"/>
    <property type="match status" value="1"/>
</dbReference>
<reference evidence="4 5" key="1">
    <citation type="submission" date="2022-06" db="EMBL/GenBank/DDBJ databases">
        <authorList>
            <person name="Xuan X."/>
        </authorList>
    </citation>
    <scope>NUCLEOTIDE SEQUENCE [LARGE SCALE GENOMIC DNA]</scope>
    <source>
        <strain evidence="4 5">2V75</strain>
    </source>
</reference>
<dbReference type="PANTHER" id="PTHR44591:SF3">
    <property type="entry name" value="RESPONSE REGULATORY DOMAIN-CONTAINING PROTEIN"/>
    <property type="match status" value="1"/>
</dbReference>
<protein>
    <submittedName>
        <fullName evidence="4">Response regulator</fullName>
    </submittedName>
</protein>
<sequence>MNKKLLIVDDEAHIRMLIEQTLEDLEDEGVEMLFAENGEQALEIIQKERPNLVFLDVMMPKMNGMEVCERVKKKLGLSEVYIILLTAKGQEVDRQKGLDMGADRYMTKPFDPDEMLTIATGILTP</sequence>
<feature type="modified residue" description="4-aspartylphosphate" evidence="2">
    <location>
        <position position="56"/>
    </location>
</feature>
<gene>
    <name evidence="4" type="ORF">NG653_08725</name>
</gene>
<accession>A0ABT1AZB2</accession>
<keyword evidence="1 2" id="KW-0597">Phosphoprotein</keyword>
<dbReference type="CDD" id="cd17574">
    <property type="entry name" value="REC_OmpR"/>
    <property type="match status" value="1"/>
</dbReference>
<dbReference type="SUPFAM" id="SSF52172">
    <property type="entry name" value="CheY-like"/>
    <property type="match status" value="1"/>
</dbReference>
<dbReference type="Gene3D" id="3.40.50.2300">
    <property type="match status" value="1"/>
</dbReference>
<dbReference type="EMBL" id="JAMXIB010000006">
    <property type="protein sequence ID" value="MCO5724935.1"/>
    <property type="molecule type" value="Genomic_DNA"/>
</dbReference>
<dbReference type="PROSITE" id="PS50110">
    <property type="entry name" value="RESPONSE_REGULATORY"/>
    <property type="match status" value="1"/>
</dbReference>
<evidence type="ECO:0000259" key="3">
    <source>
        <dbReference type="PROSITE" id="PS50110"/>
    </source>
</evidence>
<feature type="domain" description="Response regulatory" evidence="3">
    <location>
        <begin position="4"/>
        <end position="123"/>
    </location>
</feature>
<evidence type="ECO:0000256" key="1">
    <source>
        <dbReference type="ARBA" id="ARBA00022553"/>
    </source>
</evidence>
<proteinExistence type="predicted"/>
<dbReference type="PANTHER" id="PTHR44591">
    <property type="entry name" value="STRESS RESPONSE REGULATOR PROTEIN 1"/>
    <property type="match status" value="1"/>
</dbReference>
<name>A0ABT1AZB2_9FLAO</name>
<keyword evidence="5" id="KW-1185">Reference proteome</keyword>
<evidence type="ECO:0000313" key="4">
    <source>
        <dbReference type="EMBL" id="MCO5724935.1"/>
    </source>
</evidence>
<dbReference type="InterPro" id="IPR001789">
    <property type="entry name" value="Sig_transdc_resp-reg_receiver"/>
</dbReference>
<dbReference type="Proteomes" id="UP001206312">
    <property type="component" value="Unassembled WGS sequence"/>
</dbReference>
<organism evidence="4 5">
    <name type="scientific">Robiginitalea marina</name>
    <dbReference type="NCBI Taxonomy" id="2954105"/>
    <lineage>
        <taxon>Bacteria</taxon>
        <taxon>Pseudomonadati</taxon>
        <taxon>Bacteroidota</taxon>
        <taxon>Flavobacteriia</taxon>
        <taxon>Flavobacteriales</taxon>
        <taxon>Flavobacteriaceae</taxon>
        <taxon>Robiginitalea</taxon>
    </lineage>
</organism>
<dbReference type="Pfam" id="PF00072">
    <property type="entry name" value="Response_reg"/>
    <property type="match status" value="1"/>
</dbReference>
<comment type="caution">
    <text evidence="4">The sequence shown here is derived from an EMBL/GenBank/DDBJ whole genome shotgun (WGS) entry which is preliminary data.</text>
</comment>